<keyword evidence="6" id="KW-0808">Transferase</keyword>
<feature type="domain" description="Integrase catalytic" evidence="5">
    <location>
        <begin position="143"/>
        <end position="273"/>
    </location>
</feature>
<gene>
    <name evidence="6" type="ORF">SHERM_11327</name>
</gene>
<dbReference type="InterPro" id="IPR001584">
    <property type="entry name" value="Integrase_cat-core"/>
</dbReference>
<dbReference type="GO" id="GO:0003676">
    <property type="term" value="F:nucleic acid binding"/>
    <property type="evidence" value="ECO:0007669"/>
    <property type="project" value="InterPro"/>
</dbReference>
<dbReference type="GO" id="GO:0046872">
    <property type="term" value="F:metal ion binding"/>
    <property type="evidence" value="ECO:0007669"/>
    <property type="project" value="UniProtKB-KW"/>
</dbReference>
<dbReference type="Gene3D" id="3.30.420.10">
    <property type="entry name" value="Ribonuclease H-like superfamily/Ribonuclease H"/>
    <property type="match status" value="1"/>
</dbReference>
<reference evidence="6" key="1">
    <citation type="submission" date="2019-12" db="EMBL/GenBank/DDBJ databases">
        <authorList>
            <person name="Scholes J."/>
        </authorList>
    </citation>
    <scope>NUCLEOTIDE SEQUENCE</scope>
</reference>
<feature type="non-terminal residue" evidence="6">
    <location>
        <position position="579"/>
    </location>
</feature>
<dbReference type="InterPro" id="IPR054722">
    <property type="entry name" value="PolX-like_BBD"/>
</dbReference>
<dbReference type="GO" id="GO:0016301">
    <property type="term" value="F:kinase activity"/>
    <property type="evidence" value="ECO:0007669"/>
    <property type="project" value="UniProtKB-KW"/>
</dbReference>
<dbReference type="Pfam" id="PF25597">
    <property type="entry name" value="SH3_retrovirus"/>
    <property type="match status" value="1"/>
</dbReference>
<evidence type="ECO:0000256" key="2">
    <source>
        <dbReference type="ARBA" id="ARBA00022723"/>
    </source>
</evidence>
<keyword evidence="2" id="KW-0479">Metal-binding</keyword>
<proteinExistence type="predicted"/>
<dbReference type="GO" id="GO:0006508">
    <property type="term" value="P:proteolysis"/>
    <property type="evidence" value="ECO:0007669"/>
    <property type="project" value="UniProtKB-KW"/>
</dbReference>
<dbReference type="GO" id="GO:0015074">
    <property type="term" value="P:DNA integration"/>
    <property type="evidence" value="ECO:0007669"/>
    <property type="project" value="InterPro"/>
</dbReference>
<feature type="compositionally biased region" description="Low complexity" evidence="4">
    <location>
        <begin position="370"/>
        <end position="379"/>
    </location>
</feature>
<keyword evidence="6" id="KW-0418">Kinase</keyword>
<evidence type="ECO:0000256" key="3">
    <source>
        <dbReference type="ARBA" id="ARBA00022801"/>
    </source>
</evidence>
<evidence type="ECO:0000313" key="7">
    <source>
        <dbReference type="Proteomes" id="UP001153555"/>
    </source>
</evidence>
<dbReference type="InterPro" id="IPR036397">
    <property type="entry name" value="RNaseH_sf"/>
</dbReference>
<dbReference type="InterPro" id="IPR039537">
    <property type="entry name" value="Retrotran_Ty1/copia-like"/>
</dbReference>
<organism evidence="6 7">
    <name type="scientific">Striga hermonthica</name>
    <name type="common">Purple witchweed</name>
    <name type="synonym">Buchnera hermonthica</name>
    <dbReference type="NCBI Taxonomy" id="68872"/>
    <lineage>
        <taxon>Eukaryota</taxon>
        <taxon>Viridiplantae</taxon>
        <taxon>Streptophyta</taxon>
        <taxon>Embryophyta</taxon>
        <taxon>Tracheophyta</taxon>
        <taxon>Spermatophyta</taxon>
        <taxon>Magnoliopsida</taxon>
        <taxon>eudicotyledons</taxon>
        <taxon>Gunneridae</taxon>
        <taxon>Pentapetalae</taxon>
        <taxon>asterids</taxon>
        <taxon>lamiids</taxon>
        <taxon>Lamiales</taxon>
        <taxon>Orobanchaceae</taxon>
        <taxon>Buchnereae</taxon>
        <taxon>Striga</taxon>
    </lineage>
</organism>
<comment type="caution">
    <text evidence="6">The sequence shown here is derived from an EMBL/GenBank/DDBJ whole genome shotgun (WGS) entry which is preliminary data.</text>
</comment>
<dbReference type="OrthoDB" id="783290at2759"/>
<dbReference type="Pfam" id="PF22936">
    <property type="entry name" value="Pol_BBD"/>
    <property type="match status" value="1"/>
</dbReference>
<dbReference type="Proteomes" id="UP001153555">
    <property type="component" value="Unassembled WGS sequence"/>
</dbReference>
<evidence type="ECO:0000259" key="5">
    <source>
        <dbReference type="PROSITE" id="PS50994"/>
    </source>
</evidence>
<dbReference type="InterPro" id="IPR057670">
    <property type="entry name" value="SH3_retrovirus"/>
</dbReference>
<feature type="region of interest" description="Disordered" evidence="4">
    <location>
        <begin position="321"/>
        <end position="391"/>
    </location>
</feature>
<keyword evidence="7" id="KW-1185">Reference proteome</keyword>
<evidence type="ECO:0000256" key="1">
    <source>
        <dbReference type="ARBA" id="ARBA00022670"/>
    </source>
</evidence>
<dbReference type="InterPro" id="IPR012337">
    <property type="entry name" value="RNaseH-like_sf"/>
</dbReference>
<evidence type="ECO:0000256" key="4">
    <source>
        <dbReference type="SAM" id="MobiDB-lite"/>
    </source>
</evidence>
<name>A0A9N7MF71_STRHE</name>
<dbReference type="Pfam" id="PF07727">
    <property type="entry name" value="RVT_2"/>
    <property type="match status" value="1"/>
</dbReference>
<dbReference type="GO" id="GO:0008233">
    <property type="term" value="F:peptidase activity"/>
    <property type="evidence" value="ECO:0007669"/>
    <property type="project" value="UniProtKB-KW"/>
</dbReference>
<evidence type="ECO:0000313" key="6">
    <source>
        <dbReference type="EMBL" id="CAA0809125.1"/>
    </source>
</evidence>
<dbReference type="PANTHER" id="PTHR42648:SF25">
    <property type="entry name" value="RNA-DIRECTED DNA POLYMERASE"/>
    <property type="match status" value="1"/>
</dbReference>
<dbReference type="Pfam" id="PF00665">
    <property type="entry name" value="rve"/>
    <property type="match status" value="1"/>
</dbReference>
<accession>A0A9N7MF71</accession>
<dbReference type="PROSITE" id="PS50994">
    <property type="entry name" value="INTEGRASE"/>
    <property type="match status" value="1"/>
</dbReference>
<dbReference type="InterPro" id="IPR013103">
    <property type="entry name" value="RVT_2"/>
</dbReference>
<dbReference type="EMBL" id="CACSLK010003174">
    <property type="protein sequence ID" value="CAA0809125.1"/>
    <property type="molecule type" value="Genomic_DNA"/>
</dbReference>
<dbReference type="Pfam" id="PF13976">
    <property type="entry name" value="gag_pre-integrs"/>
    <property type="match status" value="1"/>
</dbReference>
<keyword evidence="1" id="KW-0645">Protease</keyword>
<dbReference type="PANTHER" id="PTHR42648">
    <property type="entry name" value="TRANSPOSASE, PUTATIVE-RELATED"/>
    <property type="match status" value="1"/>
</dbReference>
<protein>
    <submittedName>
        <fullName evidence="6">Cysteine-rich RLK (RECEPTOR-like protein kinase) 8</fullName>
    </submittedName>
</protein>
<keyword evidence="3" id="KW-0378">Hydrolase</keyword>
<dbReference type="InterPro" id="IPR025724">
    <property type="entry name" value="GAG-pre-integrase_dom"/>
</dbReference>
<dbReference type="AlphaFoldDB" id="A0A9N7MF71"/>
<dbReference type="SUPFAM" id="SSF53098">
    <property type="entry name" value="Ribonuclease H-like"/>
    <property type="match status" value="1"/>
</dbReference>
<sequence>RWYLDSGASNHMTGSKEAFSELDDGVTGTVKFGDGSKVEIQGRGTVIFRCQNSEHRALTDDREQRLMAKVQHSRNRLYLLDLKVEQPVCLAVRHTEEPWLWHARFCHLSFDALDRLRKMVRGLPPIEHAGELCDSCLAGKQRRLPYPKAAKYRAANVLELVHGDLCGPITPATHGGRRYFLLLVDDCSRFMWLQLLTSNDQAAEAIKRFQARAEAESGKRLRVLRTDRGGEFTSVEFAAYCANQGVMRHHTAPYSPQQNGVVDRRNQTVAYRLYDPRGGKVVVSRDVVFDEMAAWDWENPGTGEARGVGGTFVIEHLLIHGGGDAGSEEPAADAPSPATVVASVEPQSPAMGTGEESPPAAAHTPPPQSPAAAGQGTPPVTTVEFTSPPSDIDEYVDAFHDGEEVRFRRMDNLVGNSIVPGLASRLLDDQELLFVSAEEPSTFAQAERDVSWRRAMLEEMKAIEENETWELIDPPPGCHPIGLKWVYKVKRDESGSIVKHKARLVARGFVQREGIDFEEVFALQESGFAVKGEEHKVLRLRKALYGLRQAPRAWNAKLDATLATLGFTRCATEHALYTR</sequence>